<protein>
    <submittedName>
        <fullName evidence="1">Uncharacterized protein</fullName>
    </submittedName>
</protein>
<dbReference type="Proteomes" id="UP001177021">
    <property type="component" value="Unassembled WGS sequence"/>
</dbReference>
<reference evidence="1" key="1">
    <citation type="submission" date="2023-10" db="EMBL/GenBank/DDBJ databases">
        <authorList>
            <person name="Rodriguez Cubillos JULIANA M."/>
            <person name="De Vega J."/>
        </authorList>
    </citation>
    <scope>NUCLEOTIDE SEQUENCE</scope>
</reference>
<keyword evidence="2" id="KW-1185">Reference proteome</keyword>
<comment type="caution">
    <text evidence="1">The sequence shown here is derived from an EMBL/GenBank/DDBJ whole genome shotgun (WGS) entry which is preliminary data.</text>
</comment>
<evidence type="ECO:0000313" key="2">
    <source>
        <dbReference type="Proteomes" id="UP001177021"/>
    </source>
</evidence>
<name>A0ACB0J435_TRIPR</name>
<proteinExistence type="predicted"/>
<accession>A0ACB0J435</accession>
<dbReference type="EMBL" id="CASHSV030000024">
    <property type="protein sequence ID" value="CAJ2639259.1"/>
    <property type="molecule type" value="Genomic_DNA"/>
</dbReference>
<sequence length="692" mass="77800">MELWAVAITTGAGCLLKYWKKSSETGDSSCHSSSEDSNFDKAESFSCPLTSLKQPRRHEMGKDVCLDRKGLDWNSSDVSSLDGSLTEDVASDRGFNCEKLRQFRSYNESDLLSISNLAVPLSPYDDYFKDGEDGNERNSDIFGNHGFFLPDYSSKVVPIHNSFGHKTFLSTKRFPEHVKRPLNSLESCFMAQLYKAHAKMEEYVFSPISSQSMATRSFHVSNGSRILNRESETLISALTGSKEHKLHKAGREKDKNVVRGVPSLPKTGSLNDTKKMKPDAVNGRSRRSSFSDDVFSGKLTGYDPTFIFSLGISLGIITCTMANKNEINKLRELLKQNENLVQDLHDELDMKDSMTVKELQNENYGSQDTCDHSFSGKELHEFSPEKHIDSSPRIDCEESYDKKEEQSSESMSKIEAELEAELERLGLDMNVSSLDRKLSELVEIDPEFVADFAQGELRADTVSGTDANVTTPLPANYAVSPQELSLRLHEVIKNQLEERVKELEIALENSQRKVRFLESEHDARFEKATSPNKGNISMTHDEECDTMSQPLILNLSGEALDAYNEAYEELIKINDSEDNSPPTNIHDSDDNKEGSLSHDWNATVFEHGSATYSVVDEGSPSREPYFSKETMLELEEESSSDLNVSGDESVDCDNDEVERQLIRQIVERTKKGSPLFQNAKKILYSMGEDEQH</sequence>
<organism evidence="1 2">
    <name type="scientific">Trifolium pratense</name>
    <name type="common">Red clover</name>
    <dbReference type="NCBI Taxonomy" id="57577"/>
    <lineage>
        <taxon>Eukaryota</taxon>
        <taxon>Viridiplantae</taxon>
        <taxon>Streptophyta</taxon>
        <taxon>Embryophyta</taxon>
        <taxon>Tracheophyta</taxon>
        <taxon>Spermatophyta</taxon>
        <taxon>Magnoliopsida</taxon>
        <taxon>eudicotyledons</taxon>
        <taxon>Gunneridae</taxon>
        <taxon>Pentapetalae</taxon>
        <taxon>rosids</taxon>
        <taxon>fabids</taxon>
        <taxon>Fabales</taxon>
        <taxon>Fabaceae</taxon>
        <taxon>Papilionoideae</taxon>
        <taxon>50 kb inversion clade</taxon>
        <taxon>NPAAA clade</taxon>
        <taxon>Hologalegina</taxon>
        <taxon>IRL clade</taxon>
        <taxon>Trifolieae</taxon>
        <taxon>Trifolium</taxon>
    </lineage>
</organism>
<evidence type="ECO:0000313" key="1">
    <source>
        <dbReference type="EMBL" id="CAJ2639259.1"/>
    </source>
</evidence>
<gene>
    <name evidence="1" type="ORF">MILVUS5_LOCUS9319</name>
</gene>